<protein>
    <submittedName>
        <fullName evidence="3">Uncharacterized protein</fullName>
    </submittedName>
</protein>
<dbReference type="OrthoDB" id="548474at2759"/>
<dbReference type="VEuPathDB" id="FungiDB:SeMB42_g01491"/>
<proteinExistence type="predicted"/>
<sequence>MDEPFAVEEELLMPGVYLVRPATSRHQPNTATTTNTPRNENCIKGIEGSYELLAIEAARLRKSVKTLISSNQEMRDFDATDPDLQNAIAENVIVIDRQFQAIQVIEARMKELAGPSQCGRQVCPQPSASSQSAAATTSTTDDEGGLYL</sequence>
<feature type="compositionally biased region" description="Low complexity" evidence="1">
    <location>
        <begin position="127"/>
        <end position="139"/>
    </location>
</feature>
<evidence type="ECO:0000313" key="2">
    <source>
        <dbReference type="EMBL" id="TPX48550.1"/>
    </source>
</evidence>
<feature type="region of interest" description="Disordered" evidence="1">
    <location>
        <begin position="116"/>
        <end position="148"/>
    </location>
</feature>
<dbReference type="Proteomes" id="UP000317494">
    <property type="component" value="Unassembled WGS sequence"/>
</dbReference>
<name>A0A507DL21_9FUNG</name>
<evidence type="ECO:0000313" key="5">
    <source>
        <dbReference type="Proteomes" id="UP000320475"/>
    </source>
</evidence>
<gene>
    <name evidence="2" type="ORF">SeLEV6574_g01965</name>
    <name evidence="3" type="ORF">SeMB42_g01491</name>
</gene>
<dbReference type="Proteomes" id="UP000320475">
    <property type="component" value="Unassembled WGS sequence"/>
</dbReference>
<organism evidence="3 4">
    <name type="scientific">Synchytrium endobioticum</name>
    <dbReference type="NCBI Taxonomy" id="286115"/>
    <lineage>
        <taxon>Eukaryota</taxon>
        <taxon>Fungi</taxon>
        <taxon>Fungi incertae sedis</taxon>
        <taxon>Chytridiomycota</taxon>
        <taxon>Chytridiomycota incertae sedis</taxon>
        <taxon>Chytridiomycetes</taxon>
        <taxon>Synchytriales</taxon>
        <taxon>Synchytriaceae</taxon>
        <taxon>Synchytrium</taxon>
    </lineage>
</organism>
<evidence type="ECO:0000256" key="1">
    <source>
        <dbReference type="SAM" id="MobiDB-lite"/>
    </source>
</evidence>
<reference evidence="4 5" key="1">
    <citation type="journal article" date="2019" name="Sci. Rep.">
        <title>Comparative genomics of chytrid fungi reveal insights into the obligate biotrophic and pathogenic lifestyle of Synchytrium endobioticum.</title>
        <authorList>
            <person name="van de Vossenberg B.T.L.H."/>
            <person name="Warris S."/>
            <person name="Nguyen H.D.T."/>
            <person name="van Gent-Pelzer M.P.E."/>
            <person name="Joly D.L."/>
            <person name="van de Geest H.C."/>
            <person name="Bonants P.J.M."/>
            <person name="Smith D.S."/>
            <person name="Levesque C.A."/>
            <person name="van der Lee T.A.J."/>
        </authorList>
    </citation>
    <scope>NUCLEOTIDE SEQUENCE [LARGE SCALE GENOMIC DNA]</scope>
    <source>
        <strain evidence="2 5">LEV6574</strain>
        <strain evidence="3 4">MB42</strain>
    </source>
</reference>
<dbReference type="EMBL" id="QEAM01000050">
    <property type="protein sequence ID" value="TPX48550.1"/>
    <property type="molecule type" value="Genomic_DNA"/>
</dbReference>
<accession>A0A507DL21</accession>
<evidence type="ECO:0000313" key="4">
    <source>
        <dbReference type="Proteomes" id="UP000317494"/>
    </source>
</evidence>
<comment type="caution">
    <text evidence="3">The sequence shown here is derived from an EMBL/GenBank/DDBJ whole genome shotgun (WGS) entry which is preliminary data.</text>
</comment>
<dbReference type="EMBL" id="QEAN01000039">
    <property type="protein sequence ID" value="TPX52323.1"/>
    <property type="molecule type" value="Genomic_DNA"/>
</dbReference>
<evidence type="ECO:0000313" key="3">
    <source>
        <dbReference type="EMBL" id="TPX52323.1"/>
    </source>
</evidence>
<keyword evidence="4" id="KW-1185">Reference proteome</keyword>
<dbReference type="AlphaFoldDB" id="A0A507DL21"/>